<keyword evidence="2" id="KW-0812">Transmembrane</keyword>
<evidence type="ECO:0000256" key="2">
    <source>
        <dbReference type="SAM" id="Phobius"/>
    </source>
</evidence>
<name>A0A6C0L7Z6_9ZZZZ</name>
<sequence>MENFECQLINIITHKNDMYVFIYSVLYLCIIIMIGIFLYWDSIYKNAKRCSKCNNISKIIDENVYTETPYIYTIIIVNTKKIKKLTDYLIKITYDFNKMETKVDFGITEDEENVFVYRMNDYETLLEELKALEKKKIELAATLKKSNKRSDLEEYNKVVIEYTKQINSKEGKKAIDLNNNGCFIDSFNYNYYNLENMKPAIIDDLSLRINSNNYKYYAVDKNYNIIYSYTTNELIKFTKNFSKNNNYPITIIDYILFAKLQQKKNINI</sequence>
<accession>A0A6C0L7Z6</accession>
<reference evidence="3" key="1">
    <citation type="journal article" date="2020" name="Nature">
        <title>Giant virus diversity and host interactions through global metagenomics.</title>
        <authorList>
            <person name="Schulz F."/>
            <person name="Roux S."/>
            <person name="Paez-Espino D."/>
            <person name="Jungbluth S."/>
            <person name="Walsh D.A."/>
            <person name="Denef V.J."/>
            <person name="McMahon K.D."/>
            <person name="Konstantinidis K.T."/>
            <person name="Eloe-Fadrosh E.A."/>
            <person name="Kyrpides N.C."/>
            <person name="Woyke T."/>
        </authorList>
    </citation>
    <scope>NUCLEOTIDE SEQUENCE</scope>
    <source>
        <strain evidence="3">GVMAG-M-3300027763-16</strain>
    </source>
</reference>
<keyword evidence="2" id="KW-0472">Membrane</keyword>
<feature type="transmembrane region" description="Helical" evidence="2">
    <location>
        <begin position="20"/>
        <end position="40"/>
    </location>
</feature>
<keyword evidence="2" id="KW-1133">Transmembrane helix</keyword>
<dbReference type="AlphaFoldDB" id="A0A6C0L7Z6"/>
<feature type="coiled-coil region" evidence="1">
    <location>
        <begin position="122"/>
        <end position="172"/>
    </location>
</feature>
<dbReference type="EMBL" id="MN740451">
    <property type="protein sequence ID" value="QHU27106.1"/>
    <property type="molecule type" value="Genomic_DNA"/>
</dbReference>
<proteinExistence type="predicted"/>
<protein>
    <submittedName>
        <fullName evidence="3">Uncharacterized protein</fullName>
    </submittedName>
</protein>
<keyword evidence="1" id="KW-0175">Coiled coil</keyword>
<evidence type="ECO:0000256" key="1">
    <source>
        <dbReference type="SAM" id="Coils"/>
    </source>
</evidence>
<evidence type="ECO:0000313" key="3">
    <source>
        <dbReference type="EMBL" id="QHU27106.1"/>
    </source>
</evidence>
<organism evidence="3">
    <name type="scientific">viral metagenome</name>
    <dbReference type="NCBI Taxonomy" id="1070528"/>
    <lineage>
        <taxon>unclassified sequences</taxon>
        <taxon>metagenomes</taxon>
        <taxon>organismal metagenomes</taxon>
    </lineage>
</organism>